<comment type="caution">
    <text evidence="4">The sequence shown here is derived from an EMBL/GenBank/DDBJ whole genome shotgun (WGS) entry which is preliminary data.</text>
</comment>
<proteinExistence type="predicted"/>
<dbReference type="Gene3D" id="2.40.30.170">
    <property type="match status" value="1"/>
</dbReference>
<feature type="domain" description="Multidrug resistance protein MdtA-like barrel-sandwich hybrid" evidence="2">
    <location>
        <begin position="58"/>
        <end position="171"/>
    </location>
</feature>
<evidence type="ECO:0000313" key="5">
    <source>
        <dbReference type="Proteomes" id="UP000247454"/>
    </source>
</evidence>
<protein>
    <submittedName>
        <fullName evidence="4">CusB/HlyD membrane fusion family barrel-sandwich protein</fullName>
    </submittedName>
</protein>
<gene>
    <name evidence="4" type="ORF">C7477_11556</name>
</gene>
<evidence type="ECO:0000259" key="3">
    <source>
        <dbReference type="Pfam" id="PF25963"/>
    </source>
</evidence>
<sequence length="275" mass="29314">MATSNNAASGKKPARSGGARYARATWVAGILLMGIALYTIVGHFIAYTGDAFVQSDLVAVAPEVSGVVQSVDVQDNQRVTPGTLLATINPAPYQLAVDLKLKQLAGIEAAQGTSNRGRTAATEATLAQVRAELAIAQYSLARTRLTAPVSGYVNNLTVRPGAYASAAKPLIGIIDDSRWRIVANFKEDVAASVPAGTRVWVWLDADPWRLLPGRVQGVARGIARDQAPEALLPYVAPTTGWIRLRRRLPVTIVLDPGVRTSGLFMGADARVLFFR</sequence>
<dbReference type="RefSeq" id="WP_245411829.1">
    <property type="nucleotide sequence ID" value="NZ_QJTF01000015.1"/>
</dbReference>
<evidence type="ECO:0000256" key="1">
    <source>
        <dbReference type="SAM" id="Phobius"/>
    </source>
</evidence>
<dbReference type="InterPro" id="IPR058625">
    <property type="entry name" value="MdtA-like_BSH"/>
</dbReference>
<dbReference type="Pfam" id="PF25917">
    <property type="entry name" value="BSH_RND"/>
    <property type="match status" value="1"/>
</dbReference>
<dbReference type="EMBL" id="QJTF01000015">
    <property type="protein sequence ID" value="PYE87202.1"/>
    <property type="molecule type" value="Genomic_DNA"/>
</dbReference>
<dbReference type="SUPFAM" id="SSF111369">
    <property type="entry name" value="HlyD-like secretion proteins"/>
    <property type="match status" value="1"/>
</dbReference>
<dbReference type="AlphaFoldDB" id="A0A318T0K1"/>
<dbReference type="Gene3D" id="2.40.50.100">
    <property type="match status" value="1"/>
</dbReference>
<reference evidence="4 5" key="1">
    <citation type="submission" date="2018-06" db="EMBL/GenBank/DDBJ databases">
        <title>Genomic Encyclopedia of Type Strains, Phase III (KMG-III): the genomes of soil and plant-associated and newly described type strains.</title>
        <authorList>
            <person name="Whitman W."/>
        </authorList>
    </citation>
    <scope>NUCLEOTIDE SEQUENCE [LARGE SCALE GENOMIC DNA]</scope>
    <source>
        <strain evidence="4 5">ORS 1419</strain>
    </source>
</reference>
<dbReference type="InterPro" id="IPR050739">
    <property type="entry name" value="MFP"/>
</dbReference>
<dbReference type="Gene3D" id="1.10.287.470">
    <property type="entry name" value="Helix hairpin bin"/>
    <property type="match status" value="1"/>
</dbReference>
<name>A0A318T0K1_9HYPH</name>
<keyword evidence="1" id="KW-1133">Transmembrane helix</keyword>
<dbReference type="PANTHER" id="PTHR30386:SF24">
    <property type="entry name" value="MULTIDRUG RESISTANCE EFFLUX PUMP"/>
    <property type="match status" value="1"/>
</dbReference>
<dbReference type="Proteomes" id="UP000247454">
    <property type="component" value="Unassembled WGS sequence"/>
</dbReference>
<keyword evidence="1" id="KW-0812">Transmembrane</keyword>
<keyword evidence="1" id="KW-0472">Membrane</keyword>
<feature type="domain" description="p-hydroxybenzoic acid efflux pump subunit AaeA-like beta-barrel" evidence="3">
    <location>
        <begin position="180"/>
        <end position="269"/>
    </location>
</feature>
<organism evidence="4 5">
    <name type="scientific">Phyllobacterium leguminum</name>
    <dbReference type="NCBI Taxonomy" id="314237"/>
    <lineage>
        <taxon>Bacteria</taxon>
        <taxon>Pseudomonadati</taxon>
        <taxon>Pseudomonadota</taxon>
        <taxon>Alphaproteobacteria</taxon>
        <taxon>Hyphomicrobiales</taxon>
        <taxon>Phyllobacteriaceae</taxon>
        <taxon>Phyllobacterium</taxon>
    </lineage>
</organism>
<accession>A0A318T0K1</accession>
<evidence type="ECO:0000313" key="4">
    <source>
        <dbReference type="EMBL" id="PYE87202.1"/>
    </source>
</evidence>
<keyword evidence="5" id="KW-1185">Reference proteome</keyword>
<evidence type="ECO:0000259" key="2">
    <source>
        <dbReference type="Pfam" id="PF25917"/>
    </source>
</evidence>
<dbReference type="InterPro" id="IPR058634">
    <property type="entry name" value="AaeA-lik-b-barrel"/>
</dbReference>
<dbReference type="PANTHER" id="PTHR30386">
    <property type="entry name" value="MEMBRANE FUSION SUBUNIT OF EMRAB-TOLC MULTIDRUG EFFLUX PUMP"/>
    <property type="match status" value="1"/>
</dbReference>
<feature type="transmembrane region" description="Helical" evidence="1">
    <location>
        <begin position="21"/>
        <end position="46"/>
    </location>
</feature>
<dbReference type="Pfam" id="PF25963">
    <property type="entry name" value="Beta-barrel_AAEA"/>
    <property type="match status" value="1"/>
</dbReference>